<dbReference type="Gene3D" id="3.40.50.2300">
    <property type="match status" value="1"/>
</dbReference>
<accession>A0ABT2A284</accession>
<dbReference type="Proteomes" id="UP001205560">
    <property type="component" value="Unassembled WGS sequence"/>
</dbReference>
<dbReference type="InterPro" id="IPR036196">
    <property type="entry name" value="Ptyr_pPase_sf"/>
</dbReference>
<evidence type="ECO:0000256" key="1">
    <source>
        <dbReference type="ARBA" id="ARBA00022849"/>
    </source>
</evidence>
<organism evidence="3 4">
    <name type="scientific">Massilia norwichensis</name>
    <dbReference type="NCBI Taxonomy" id="1442366"/>
    <lineage>
        <taxon>Bacteria</taxon>
        <taxon>Pseudomonadati</taxon>
        <taxon>Pseudomonadota</taxon>
        <taxon>Betaproteobacteria</taxon>
        <taxon>Burkholderiales</taxon>
        <taxon>Oxalobacteraceae</taxon>
        <taxon>Telluria group</taxon>
        <taxon>Massilia</taxon>
    </lineage>
</organism>
<evidence type="ECO:0000259" key="2">
    <source>
        <dbReference type="SMART" id="SM00226"/>
    </source>
</evidence>
<dbReference type="SMART" id="SM00226">
    <property type="entry name" value="LMWPc"/>
    <property type="match status" value="1"/>
</dbReference>
<gene>
    <name evidence="3" type="ORF">NX782_03615</name>
</gene>
<dbReference type="EMBL" id="JANUGX010000003">
    <property type="protein sequence ID" value="MCS0588287.1"/>
    <property type="molecule type" value="Genomic_DNA"/>
</dbReference>
<name>A0ABT2A284_9BURK</name>
<dbReference type="PANTHER" id="PTHR43428">
    <property type="entry name" value="ARSENATE REDUCTASE"/>
    <property type="match status" value="1"/>
</dbReference>
<keyword evidence="4" id="KW-1185">Reference proteome</keyword>
<dbReference type="Pfam" id="PF01451">
    <property type="entry name" value="LMWPc"/>
    <property type="match status" value="1"/>
</dbReference>
<evidence type="ECO:0000313" key="3">
    <source>
        <dbReference type="EMBL" id="MCS0588287.1"/>
    </source>
</evidence>
<feature type="domain" description="Phosphotyrosine protein phosphatase I" evidence="2">
    <location>
        <begin position="7"/>
        <end position="145"/>
    </location>
</feature>
<keyword evidence="1" id="KW-0059">Arsenical resistance</keyword>
<comment type="caution">
    <text evidence="3">The sequence shown here is derived from an EMBL/GenBank/DDBJ whole genome shotgun (WGS) entry which is preliminary data.</text>
</comment>
<dbReference type="RefSeq" id="WP_075796166.1">
    <property type="nucleotide sequence ID" value="NZ_JANUGX010000003.1"/>
</dbReference>
<dbReference type="PANTHER" id="PTHR43428:SF1">
    <property type="entry name" value="ARSENATE REDUCTASE"/>
    <property type="match status" value="1"/>
</dbReference>
<protein>
    <submittedName>
        <fullName evidence="3">Arsenate reductase ArsC</fullName>
    </submittedName>
</protein>
<dbReference type="CDD" id="cd16345">
    <property type="entry name" value="LMWP_ArsC"/>
    <property type="match status" value="1"/>
</dbReference>
<sequence>MTDNRIFNVLFLCTGNSSRSIIAEAILNATSAGRFRAYSAGSHPGSSVHPFAIEQIERLGFPVQGLRSKSWDEYAVADAPHMDFVITVCDKAAGEACPRWPGHPITAHWSFEDPAAFVGSDREHRQVFARTCREIKNRLDIFSMLPFATLSRLAIQKELAAIGRSDVPLL</sequence>
<evidence type="ECO:0000313" key="4">
    <source>
        <dbReference type="Proteomes" id="UP001205560"/>
    </source>
</evidence>
<dbReference type="SUPFAM" id="SSF52788">
    <property type="entry name" value="Phosphotyrosine protein phosphatases I"/>
    <property type="match status" value="1"/>
</dbReference>
<dbReference type="InterPro" id="IPR023485">
    <property type="entry name" value="Ptyr_pPase"/>
</dbReference>
<reference evidence="3 4" key="1">
    <citation type="submission" date="2022-08" db="EMBL/GenBank/DDBJ databases">
        <title>Reclassification of Massilia species as members of the genera Telluria, Duganella, Pseudoduganella, Mokoshia gen. nov. and Zemynaea gen. nov. using orthogonal and non-orthogonal genome-based approaches.</title>
        <authorList>
            <person name="Bowman J.P."/>
        </authorList>
    </citation>
    <scope>NUCLEOTIDE SEQUENCE [LARGE SCALE GENOMIC DNA]</scope>
    <source>
        <strain evidence="3 4">LMG 28164</strain>
    </source>
</reference>
<proteinExistence type="predicted"/>